<protein>
    <submittedName>
        <fullName evidence="4">Uncharacterized protein</fullName>
    </submittedName>
</protein>
<dbReference type="AlphaFoldDB" id="A0A914C833"/>
<feature type="compositionally biased region" description="Low complexity" evidence="1">
    <location>
        <begin position="741"/>
        <end position="754"/>
    </location>
</feature>
<feature type="region of interest" description="Disordered" evidence="1">
    <location>
        <begin position="1"/>
        <end position="44"/>
    </location>
</feature>
<evidence type="ECO:0000256" key="2">
    <source>
        <dbReference type="SAM" id="Phobius"/>
    </source>
</evidence>
<keyword evidence="2" id="KW-0472">Membrane</keyword>
<feature type="compositionally biased region" description="Polar residues" evidence="1">
    <location>
        <begin position="602"/>
        <end position="619"/>
    </location>
</feature>
<evidence type="ECO:0000313" key="3">
    <source>
        <dbReference type="Proteomes" id="UP000887540"/>
    </source>
</evidence>
<feature type="compositionally biased region" description="Pro residues" evidence="1">
    <location>
        <begin position="29"/>
        <end position="42"/>
    </location>
</feature>
<evidence type="ECO:0000256" key="1">
    <source>
        <dbReference type="SAM" id="MobiDB-lite"/>
    </source>
</evidence>
<name>A0A914C833_9BILA</name>
<feature type="region of interest" description="Disordered" evidence="1">
    <location>
        <begin position="446"/>
        <end position="472"/>
    </location>
</feature>
<keyword evidence="2" id="KW-0812">Transmembrane</keyword>
<feature type="region of interest" description="Disordered" evidence="1">
    <location>
        <begin position="141"/>
        <end position="161"/>
    </location>
</feature>
<feature type="region of interest" description="Disordered" evidence="1">
    <location>
        <begin position="704"/>
        <end position="754"/>
    </location>
</feature>
<feature type="transmembrane region" description="Helical" evidence="2">
    <location>
        <begin position="64"/>
        <end position="86"/>
    </location>
</feature>
<sequence>MKTNEKVPKMKVFTVGLDQKPPLEESKSPPSPPPGYATPTPPASVAMGPEPPIIIRKSRGYKGVLIILLSGFLIALFALTLSEIAYNRQRDENFFRLRWAELKHRMGFDYDNMHRWQERVFNLHRGQEFQPQPPMAALEVQQPVTPSTEPPKADKAIEDSDKKASIADRLQFFRQLLEGIKKQAESMGFDGTMQVSVVQVDPLSSVDDQDTKSDSFLDGFGEVHQPQQPRTESRSSSGSDENDNQMKPRRPCGFFRCEDNNDDLPNFQLPRMGVPFRPDWNRPRNFDRFGDRNEENTVDRFFPKVEMFEIPIDQQEVGTMYGRNFDRFGDRNEENTVDRFFPKVEMFEIPIDQQEVGTMYGRRFGRILQDIIANRLRNIQQMNSFIPPRPENTPNLQGPWWQPVRPQFPQSFPIGNGIDFNQQPNPRPFQQQQTPPPFIFFPNPQPQHFPRNRLDNGPNFPNQQQNLVPPEDRIQVEPPAQTFVDWKPWNSDNGNSFVNLNNEVNRGWTHQENTQEDRNQEQNQEQPGAAIPGPQPSPILDGDTSEKKDAIPEQQKPVLAIDPPAPPAQIPVAAATSNQENSLETETPFSDIIADDLLDSDGFSSNKKPIDSSSQQEAISSDEKAPKIDIPILDLKPAIEINTMPKDDAPTKNIETSHLNILPIRELQLPTLSIDDHAGEIKESKEGSSDAPMQTEVTFPKVNAVLPSNNGQDGQVDFPAVKFPMNDENNNNREHNPLFFQVDEPQQQEQPVEK</sequence>
<dbReference type="WBParaSite" id="ACRNAN_Path_541.g2049.t1">
    <property type="protein sequence ID" value="ACRNAN_Path_541.g2049.t1"/>
    <property type="gene ID" value="ACRNAN_Path_541.g2049"/>
</dbReference>
<evidence type="ECO:0000313" key="4">
    <source>
        <dbReference type="WBParaSite" id="ACRNAN_Path_541.g2049.t1"/>
    </source>
</evidence>
<organism evidence="3 4">
    <name type="scientific">Acrobeloides nanus</name>
    <dbReference type="NCBI Taxonomy" id="290746"/>
    <lineage>
        <taxon>Eukaryota</taxon>
        <taxon>Metazoa</taxon>
        <taxon>Ecdysozoa</taxon>
        <taxon>Nematoda</taxon>
        <taxon>Chromadorea</taxon>
        <taxon>Rhabditida</taxon>
        <taxon>Tylenchina</taxon>
        <taxon>Cephalobomorpha</taxon>
        <taxon>Cephaloboidea</taxon>
        <taxon>Cephalobidae</taxon>
        <taxon>Acrobeloides</taxon>
    </lineage>
</organism>
<accession>A0A914C833</accession>
<proteinExistence type="predicted"/>
<keyword evidence="2" id="KW-1133">Transmembrane helix</keyword>
<feature type="compositionally biased region" description="Polar residues" evidence="1">
    <location>
        <begin position="576"/>
        <end position="588"/>
    </location>
</feature>
<reference evidence="4" key="1">
    <citation type="submission" date="2022-11" db="UniProtKB">
        <authorList>
            <consortium name="WormBaseParasite"/>
        </authorList>
    </citation>
    <scope>IDENTIFICATION</scope>
</reference>
<feature type="compositionally biased region" description="Polar residues" evidence="1">
    <location>
        <begin position="225"/>
        <end position="239"/>
    </location>
</feature>
<feature type="region of interest" description="Disordered" evidence="1">
    <location>
        <begin position="512"/>
        <end position="548"/>
    </location>
</feature>
<feature type="compositionally biased region" description="Basic and acidic residues" evidence="1">
    <location>
        <begin position="151"/>
        <end position="161"/>
    </location>
</feature>
<dbReference type="Proteomes" id="UP000887540">
    <property type="component" value="Unplaced"/>
</dbReference>
<feature type="region of interest" description="Disordered" evidence="1">
    <location>
        <begin position="575"/>
        <end position="629"/>
    </location>
</feature>
<keyword evidence="3" id="KW-1185">Reference proteome</keyword>
<feature type="region of interest" description="Disordered" evidence="1">
    <location>
        <begin position="205"/>
        <end position="251"/>
    </location>
</feature>